<name>A0AAE0G9G5_9CHLO</name>
<evidence type="ECO:0000313" key="2">
    <source>
        <dbReference type="EMBL" id="KAK3273928.1"/>
    </source>
</evidence>
<dbReference type="PANTHER" id="PTHR28634:SF1">
    <property type="entry name" value="ZINC FINGER B-BOX DOMAIN-CONTAINING PROTEIN 1"/>
    <property type="match status" value="1"/>
</dbReference>
<dbReference type="Proteomes" id="UP001190700">
    <property type="component" value="Unassembled WGS sequence"/>
</dbReference>
<feature type="compositionally biased region" description="Acidic residues" evidence="1">
    <location>
        <begin position="251"/>
        <end position="266"/>
    </location>
</feature>
<feature type="compositionally biased region" description="Low complexity" evidence="1">
    <location>
        <begin position="206"/>
        <end position="235"/>
    </location>
</feature>
<dbReference type="InterPro" id="IPR037688">
    <property type="entry name" value="ZBBX"/>
</dbReference>
<keyword evidence="3" id="KW-1185">Reference proteome</keyword>
<feature type="compositionally biased region" description="Basic and acidic residues" evidence="1">
    <location>
        <begin position="29"/>
        <end position="39"/>
    </location>
</feature>
<dbReference type="PANTHER" id="PTHR28634">
    <property type="entry name" value="ZINC FINGER B-BOX DOMAIN-CONTAINING PROTEIN 1"/>
    <property type="match status" value="1"/>
</dbReference>
<proteinExistence type="predicted"/>
<accession>A0AAE0G9G5</accession>
<dbReference type="EMBL" id="LGRX02008123">
    <property type="protein sequence ID" value="KAK3273928.1"/>
    <property type="molecule type" value="Genomic_DNA"/>
</dbReference>
<dbReference type="AlphaFoldDB" id="A0AAE0G9G5"/>
<evidence type="ECO:0000313" key="3">
    <source>
        <dbReference type="Proteomes" id="UP001190700"/>
    </source>
</evidence>
<organism evidence="2 3">
    <name type="scientific">Cymbomonas tetramitiformis</name>
    <dbReference type="NCBI Taxonomy" id="36881"/>
    <lineage>
        <taxon>Eukaryota</taxon>
        <taxon>Viridiplantae</taxon>
        <taxon>Chlorophyta</taxon>
        <taxon>Pyramimonadophyceae</taxon>
        <taxon>Pyramimonadales</taxon>
        <taxon>Pyramimonadaceae</taxon>
        <taxon>Cymbomonas</taxon>
    </lineage>
</organism>
<protein>
    <submittedName>
        <fullName evidence="2">Uncharacterized protein</fullName>
    </submittedName>
</protein>
<feature type="region of interest" description="Disordered" evidence="1">
    <location>
        <begin position="29"/>
        <end position="315"/>
    </location>
</feature>
<sequence length="315" mass="32884">MVKQQQEAGGLEKEAAVMEAKLAELRTAMSKERAKREGLRSGGGGGIWDSGKAAGGLRNYKPAPGKKVAGKTATKPDLSGSDKQGSRPSTASSSTGVSENAPPRGNVPPDQPGGAEFDEEGSHASFLAALNEWRGGDPSDVAENPEAVAGGAAQKPKPNNTTEIQTLAPDAVPLNRPQSAKGSYFERLVQSASRPQTPVAQPPPATKATTEPTVHPTSAAQPSAPPSVDAPAPRSASDKAPEETGTATSQLEEEDSWEFDDDEMDELFPLPASCMQTKPATVDPEMPQKRETRTTPSGEVLPSAIIEPPDSDDEM</sequence>
<evidence type="ECO:0000256" key="1">
    <source>
        <dbReference type="SAM" id="MobiDB-lite"/>
    </source>
</evidence>
<comment type="caution">
    <text evidence="2">The sequence shown here is derived from an EMBL/GenBank/DDBJ whole genome shotgun (WGS) entry which is preliminary data.</text>
</comment>
<gene>
    <name evidence="2" type="ORF">CYMTET_17858</name>
</gene>
<reference evidence="2 3" key="1">
    <citation type="journal article" date="2015" name="Genome Biol. Evol.">
        <title>Comparative Genomics of a Bacterivorous Green Alga Reveals Evolutionary Causalities and Consequences of Phago-Mixotrophic Mode of Nutrition.</title>
        <authorList>
            <person name="Burns J.A."/>
            <person name="Paasch A."/>
            <person name="Narechania A."/>
            <person name="Kim E."/>
        </authorList>
    </citation>
    <scope>NUCLEOTIDE SEQUENCE [LARGE SCALE GENOMIC DNA]</scope>
    <source>
        <strain evidence="2 3">PLY_AMNH</strain>
    </source>
</reference>
<feature type="compositionally biased region" description="Polar residues" evidence="1">
    <location>
        <begin position="81"/>
        <end position="98"/>
    </location>
</feature>